<dbReference type="eggNOG" id="ENOG5034619">
    <property type="taxonomic scope" value="Bacteria"/>
</dbReference>
<proteinExistence type="predicted"/>
<evidence type="ECO:0000256" key="1">
    <source>
        <dbReference type="SAM" id="SignalP"/>
    </source>
</evidence>
<feature type="chain" id="PRO_5003150217" evidence="1">
    <location>
        <begin position="21"/>
        <end position="132"/>
    </location>
</feature>
<sequence>MRCIKLLPLLIVFALATAVAADPLTGVWDVRGWEPGHRATAEPDYVGQARLAQRGEGYYFSGQMDGESYAGVGLFDPASGVFSVMFEAEGGKARGATALKLQPDGALRGRWVYFHDRQGKLGAEVWTRAQPQ</sequence>
<name>E1QEP3_DESB2</name>
<dbReference type="RefSeq" id="WP_013257484.1">
    <property type="nucleotide sequence ID" value="NC_014365.1"/>
</dbReference>
<protein>
    <submittedName>
        <fullName evidence="2">Uncharacterized protein</fullName>
    </submittedName>
</protein>
<dbReference type="KEGG" id="dbr:Deba_0657"/>
<dbReference type="AlphaFoldDB" id="E1QEP3"/>
<dbReference type="HOGENOM" id="CLU_1913655_0_0_7"/>
<reference evidence="2 3" key="1">
    <citation type="journal article" date="2010" name="Stand. Genomic Sci.">
        <title>Complete genome sequence of Desulfarculus baarsii type strain (2st14).</title>
        <authorList>
            <person name="Sun H."/>
            <person name="Spring S."/>
            <person name="Lapidus A."/>
            <person name="Davenport K."/>
            <person name="Del Rio T.G."/>
            <person name="Tice H."/>
            <person name="Nolan M."/>
            <person name="Copeland A."/>
            <person name="Cheng J.F."/>
            <person name="Lucas S."/>
            <person name="Tapia R."/>
            <person name="Goodwin L."/>
            <person name="Pitluck S."/>
            <person name="Ivanova N."/>
            <person name="Pagani I."/>
            <person name="Mavromatis K."/>
            <person name="Ovchinnikova G."/>
            <person name="Pati A."/>
            <person name="Chen A."/>
            <person name="Palaniappan K."/>
            <person name="Hauser L."/>
            <person name="Chang Y.J."/>
            <person name="Jeffries C.D."/>
            <person name="Detter J.C."/>
            <person name="Han C."/>
            <person name="Rohde M."/>
            <person name="Brambilla E."/>
            <person name="Goker M."/>
            <person name="Woyke T."/>
            <person name="Bristow J."/>
            <person name="Eisen J.A."/>
            <person name="Markowitz V."/>
            <person name="Hugenholtz P."/>
            <person name="Kyrpides N.C."/>
            <person name="Klenk H.P."/>
            <person name="Land M."/>
        </authorList>
    </citation>
    <scope>NUCLEOTIDE SEQUENCE [LARGE SCALE GENOMIC DNA]</scope>
    <source>
        <strain evidence="3">ATCC 33931 / DSM 2075 / LMG 7858 / VKM B-1802 / 2st14</strain>
    </source>
</reference>
<dbReference type="OrthoDB" id="5465347at2"/>
<evidence type="ECO:0000313" key="2">
    <source>
        <dbReference type="EMBL" id="ADK84029.1"/>
    </source>
</evidence>
<evidence type="ECO:0000313" key="3">
    <source>
        <dbReference type="Proteomes" id="UP000009047"/>
    </source>
</evidence>
<organism evidence="2 3">
    <name type="scientific">Desulfarculus baarsii (strain ATCC 33931 / DSM 2075 / LMG 7858 / VKM B-1802 / 2st14)</name>
    <dbReference type="NCBI Taxonomy" id="644282"/>
    <lineage>
        <taxon>Bacteria</taxon>
        <taxon>Pseudomonadati</taxon>
        <taxon>Thermodesulfobacteriota</taxon>
        <taxon>Desulfarculia</taxon>
        <taxon>Desulfarculales</taxon>
        <taxon>Desulfarculaceae</taxon>
        <taxon>Desulfarculus</taxon>
    </lineage>
</organism>
<keyword evidence="3" id="KW-1185">Reference proteome</keyword>
<dbReference type="EMBL" id="CP002085">
    <property type="protein sequence ID" value="ADK84029.1"/>
    <property type="molecule type" value="Genomic_DNA"/>
</dbReference>
<keyword evidence="1" id="KW-0732">Signal</keyword>
<accession>E1QEP3</accession>
<dbReference type="Proteomes" id="UP000009047">
    <property type="component" value="Chromosome"/>
</dbReference>
<gene>
    <name evidence="2" type="ordered locus">Deba_0657</name>
</gene>
<feature type="signal peptide" evidence="1">
    <location>
        <begin position="1"/>
        <end position="20"/>
    </location>
</feature>
<dbReference type="STRING" id="644282.Deba_0657"/>